<comment type="caution">
    <text evidence="2">The sequence shown here is derived from an EMBL/GenBank/DDBJ whole genome shotgun (WGS) entry which is preliminary data.</text>
</comment>
<accession>A0ABP8V6L8</accession>
<dbReference type="Pfam" id="PF14567">
    <property type="entry name" value="SUKH_5"/>
    <property type="match status" value="1"/>
</dbReference>
<evidence type="ECO:0000313" key="3">
    <source>
        <dbReference type="Proteomes" id="UP001500604"/>
    </source>
</evidence>
<sequence>MDNNAAINSFLLIPKRQFPVEDVIELLKANALDIPVPLRLPDDDELVEIEEELLIQLPFDLREFLLNVSDVVYGSIEPVTVTDPQSHTHLPDVAAEAWDTFVPRHLIPICRDNDQYYCIGEDGEITLWSEEGESDETWPSIWHWAREVWLNR</sequence>
<dbReference type="RefSeq" id="WP_345197423.1">
    <property type="nucleotide sequence ID" value="NZ_BAABFL010000438.1"/>
</dbReference>
<protein>
    <submittedName>
        <fullName evidence="2">SMI1/KNR4 family protein</fullName>
    </submittedName>
</protein>
<dbReference type="EMBL" id="BAABFL010000438">
    <property type="protein sequence ID" value="GAA4651113.1"/>
    <property type="molecule type" value="Genomic_DNA"/>
</dbReference>
<reference evidence="3" key="1">
    <citation type="journal article" date="2019" name="Int. J. Syst. Evol. Microbiol.">
        <title>The Global Catalogue of Microorganisms (GCM) 10K type strain sequencing project: providing services to taxonomists for standard genome sequencing and annotation.</title>
        <authorList>
            <consortium name="The Broad Institute Genomics Platform"/>
            <consortium name="The Broad Institute Genome Sequencing Center for Infectious Disease"/>
            <person name="Wu L."/>
            <person name="Ma J."/>
        </authorList>
    </citation>
    <scope>NUCLEOTIDE SEQUENCE [LARGE SCALE GENOMIC DNA]</scope>
    <source>
        <strain evidence="3">JCM 17805</strain>
    </source>
</reference>
<gene>
    <name evidence="2" type="ORF">GCM10023116_33960</name>
</gene>
<organism evidence="2 3">
    <name type="scientific">Kistimonas scapharcae</name>
    <dbReference type="NCBI Taxonomy" id="1036133"/>
    <lineage>
        <taxon>Bacteria</taxon>
        <taxon>Pseudomonadati</taxon>
        <taxon>Pseudomonadota</taxon>
        <taxon>Gammaproteobacteria</taxon>
        <taxon>Oceanospirillales</taxon>
        <taxon>Endozoicomonadaceae</taxon>
        <taxon>Kistimonas</taxon>
    </lineage>
</organism>
<keyword evidence="3" id="KW-1185">Reference proteome</keyword>
<dbReference type="SMART" id="SM00860">
    <property type="entry name" value="SMI1_KNR4"/>
    <property type="match status" value="1"/>
</dbReference>
<dbReference type="Proteomes" id="UP001500604">
    <property type="component" value="Unassembled WGS sequence"/>
</dbReference>
<dbReference type="InterPro" id="IPR018958">
    <property type="entry name" value="Knr4/Smi1-like_dom"/>
</dbReference>
<proteinExistence type="predicted"/>
<evidence type="ECO:0000259" key="1">
    <source>
        <dbReference type="SMART" id="SM00860"/>
    </source>
</evidence>
<dbReference type="Gene3D" id="3.40.1580.10">
    <property type="entry name" value="SMI1/KNR4-like"/>
    <property type="match status" value="1"/>
</dbReference>
<dbReference type="SUPFAM" id="SSF160631">
    <property type="entry name" value="SMI1/KNR4-like"/>
    <property type="match status" value="1"/>
</dbReference>
<evidence type="ECO:0000313" key="2">
    <source>
        <dbReference type="EMBL" id="GAA4651113.1"/>
    </source>
</evidence>
<dbReference type="InterPro" id="IPR037883">
    <property type="entry name" value="Knr4/Smi1-like_sf"/>
</dbReference>
<feature type="domain" description="Knr4/Smi1-like" evidence="1">
    <location>
        <begin position="40"/>
        <end position="147"/>
    </location>
</feature>
<name>A0ABP8V6L8_9GAMM</name>